<evidence type="ECO:0000256" key="3">
    <source>
        <dbReference type="ARBA" id="ARBA00022827"/>
    </source>
</evidence>
<dbReference type="PANTHER" id="PTHR43004:SF19">
    <property type="entry name" value="BINDING MONOOXYGENASE, PUTATIVE (JCVI)-RELATED"/>
    <property type="match status" value="1"/>
</dbReference>
<dbReference type="InterPro" id="IPR002938">
    <property type="entry name" value="FAD-bd"/>
</dbReference>
<dbReference type="GO" id="GO:0016709">
    <property type="term" value="F:oxidoreductase activity, acting on paired donors, with incorporation or reduction of molecular oxygen, NAD(P)H as one donor, and incorporation of one atom of oxygen"/>
    <property type="evidence" value="ECO:0007669"/>
    <property type="project" value="UniProtKB-ARBA"/>
</dbReference>
<name>A0A6I4WC60_9ACTN</name>
<comment type="caution">
    <text evidence="5">The sequence shown here is derived from an EMBL/GenBank/DDBJ whole genome shotgun (WGS) entry which is preliminary data.</text>
</comment>
<dbReference type="InterPro" id="IPR050641">
    <property type="entry name" value="RIFMO-like"/>
</dbReference>
<dbReference type="Proteomes" id="UP000431901">
    <property type="component" value="Unassembled WGS sequence"/>
</dbReference>
<evidence type="ECO:0000313" key="6">
    <source>
        <dbReference type="Proteomes" id="UP000431901"/>
    </source>
</evidence>
<keyword evidence="6" id="KW-1185">Reference proteome</keyword>
<evidence type="ECO:0000259" key="4">
    <source>
        <dbReference type="Pfam" id="PF01494"/>
    </source>
</evidence>
<dbReference type="AlphaFoldDB" id="A0A6I4WC60"/>
<dbReference type="PRINTS" id="PR00420">
    <property type="entry name" value="RNGMNOXGNASE"/>
</dbReference>
<feature type="domain" description="FAD-binding" evidence="4">
    <location>
        <begin position="5"/>
        <end position="336"/>
    </location>
</feature>
<organism evidence="5 6">
    <name type="scientific">Actinomadura rayongensis</name>
    <dbReference type="NCBI Taxonomy" id="1429076"/>
    <lineage>
        <taxon>Bacteria</taxon>
        <taxon>Bacillati</taxon>
        <taxon>Actinomycetota</taxon>
        <taxon>Actinomycetes</taxon>
        <taxon>Streptosporangiales</taxon>
        <taxon>Thermomonosporaceae</taxon>
        <taxon>Actinomadura</taxon>
    </lineage>
</organism>
<keyword evidence="2" id="KW-0285">Flavoprotein</keyword>
<sequence length="381" mass="40314">MTEQTGILIVGAGPTGLTAAVALTRAGHDVTVVDAAAEGANTSRAAVVHARSLEVLRPLGVTEELVARGIKAGRFTVRDRDRILVAVPFGGLPTAFPYTLMLSQAETEAVLLRRFTDLGGRVLRPVRLTALTEDAAGITAEFAGYDPIRAQYVVGADGMHSTVRDRAGIGFGGGDYAESFVLADVRLRGGALPADEVVLYFATAGMVVVAPLPGGTHRIVATVDAAPERPDAAFVQALLDERGPRRTRAVVEDVVWSSRFRVHHRVADRYRNGRILLAGDAAHVHSPAGGQGMNTGIQDAVALADALHTALTTGDDAPLDAYAATRRPVAEQVVRLADRLTRLATVGPRVRPVRNLLLRAAGHVPAARRDLALRLSGLVFR</sequence>
<comment type="cofactor">
    <cofactor evidence="1">
        <name>FAD</name>
        <dbReference type="ChEBI" id="CHEBI:57692"/>
    </cofactor>
</comment>
<dbReference type="OrthoDB" id="8670884at2"/>
<dbReference type="PANTHER" id="PTHR43004">
    <property type="entry name" value="TRK SYSTEM POTASSIUM UPTAKE PROTEIN"/>
    <property type="match status" value="1"/>
</dbReference>
<dbReference type="RefSeq" id="WP_161104079.1">
    <property type="nucleotide sequence ID" value="NZ_JBHLYI010000004.1"/>
</dbReference>
<dbReference type="GO" id="GO:0071949">
    <property type="term" value="F:FAD binding"/>
    <property type="evidence" value="ECO:0007669"/>
    <property type="project" value="InterPro"/>
</dbReference>
<evidence type="ECO:0000256" key="1">
    <source>
        <dbReference type="ARBA" id="ARBA00001974"/>
    </source>
</evidence>
<dbReference type="Gene3D" id="3.50.50.60">
    <property type="entry name" value="FAD/NAD(P)-binding domain"/>
    <property type="match status" value="1"/>
</dbReference>
<dbReference type="InterPro" id="IPR036188">
    <property type="entry name" value="FAD/NAD-bd_sf"/>
</dbReference>
<evidence type="ECO:0000313" key="5">
    <source>
        <dbReference type="EMBL" id="MXQ65865.1"/>
    </source>
</evidence>
<dbReference type="Pfam" id="PF01494">
    <property type="entry name" value="FAD_binding_3"/>
    <property type="match status" value="1"/>
</dbReference>
<proteinExistence type="predicted"/>
<reference evidence="5 6" key="1">
    <citation type="submission" date="2019-12" db="EMBL/GenBank/DDBJ databases">
        <title>Nocardia macrotermitis sp. nov. and Nocardia aurantia sp. nov., isolated from the gut of the fungus growing-termite Macrotermes natalensis.</title>
        <authorList>
            <person name="Christine B."/>
            <person name="Rene B."/>
        </authorList>
    </citation>
    <scope>NUCLEOTIDE SEQUENCE [LARGE SCALE GENOMIC DNA]</scope>
    <source>
        <strain evidence="5 6">DSM 102126</strain>
    </source>
</reference>
<dbReference type="SUPFAM" id="SSF51905">
    <property type="entry name" value="FAD/NAD(P)-binding domain"/>
    <property type="match status" value="1"/>
</dbReference>
<dbReference type="EMBL" id="WUTW01000003">
    <property type="protein sequence ID" value="MXQ65865.1"/>
    <property type="molecule type" value="Genomic_DNA"/>
</dbReference>
<accession>A0A6I4WC60</accession>
<dbReference type="Gene3D" id="3.30.70.2450">
    <property type="match status" value="1"/>
</dbReference>
<gene>
    <name evidence="5" type="ORF">GQ466_17735</name>
</gene>
<protein>
    <submittedName>
        <fullName evidence="5">NAD(P)-binding protein</fullName>
    </submittedName>
</protein>
<evidence type="ECO:0000256" key="2">
    <source>
        <dbReference type="ARBA" id="ARBA00022630"/>
    </source>
</evidence>
<keyword evidence="3" id="KW-0274">FAD</keyword>